<comment type="caution">
    <text evidence="1">The sequence shown here is derived from an EMBL/GenBank/DDBJ whole genome shotgun (WGS) entry which is preliminary data.</text>
</comment>
<organism evidence="1 2">
    <name type="scientific">Candidatus Brocadia fulgida</name>
    <dbReference type="NCBI Taxonomy" id="380242"/>
    <lineage>
        <taxon>Bacteria</taxon>
        <taxon>Pseudomonadati</taxon>
        <taxon>Planctomycetota</taxon>
        <taxon>Candidatus Brocadiia</taxon>
        <taxon>Candidatus Brocadiales</taxon>
        <taxon>Candidatus Brocadiaceae</taxon>
        <taxon>Candidatus Brocadia</taxon>
    </lineage>
</organism>
<evidence type="ECO:0000313" key="1">
    <source>
        <dbReference type="EMBL" id="KKO20341.1"/>
    </source>
</evidence>
<reference evidence="1 2" key="1">
    <citation type="journal article" date="2013" name="BMC Microbiol.">
        <title>Identification of the type II cytochrome c maturation pathway in anammox bacteria by comparative genomics.</title>
        <authorList>
            <person name="Ferousi C."/>
            <person name="Speth D.R."/>
            <person name="Reimann J."/>
            <person name="Op den Camp H.J."/>
            <person name="Allen J.W."/>
            <person name="Keltjens J.T."/>
            <person name="Jetten M.S."/>
        </authorList>
    </citation>
    <scope>NUCLEOTIDE SEQUENCE [LARGE SCALE GENOMIC DNA]</scope>
    <source>
        <strain evidence="1">RU1</strain>
    </source>
</reference>
<evidence type="ECO:0000313" key="2">
    <source>
        <dbReference type="Proteomes" id="UP000034954"/>
    </source>
</evidence>
<name>A0A0M2UZD8_9BACT</name>
<protein>
    <submittedName>
        <fullName evidence="1">Uncharacterized protein</fullName>
    </submittedName>
</protein>
<accession>A0A0M2UZD8</accession>
<dbReference type="AlphaFoldDB" id="A0A0M2UZD8"/>
<sequence>MPGSVDTACRKWGFTRTILDTGIFHAQRMTQRNAPLAPFIKGDFLTIGANGRSPLRRGFRGSCLACCAKTTDFLHIKVKLSYCTHRIQR</sequence>
<dbReference type="Proteomes" id="UP000034954">
    <property type="component" value="Unassembled WGS sequence"/>
</dbReference>
<dbReference type="EMBL" id="LAQJ01000114">
    <property type="protein sequence ID" value="KKO20341.1"/>
    <property type="molecule type" value="Genomic_DNA"/>
</dbReference>
<keyword evidence="2" id="KW-1185">Reference proteome</keyword>
<proteinExistence type="predicted"/>
<gene>
    <name evidence="1" type="ORF">BROFUL_00933</name>
</gene>